<keyword evidence="1" id="KW-0812">Transmembrane</keyword>
<organism evidence="2 3">
    <name type="scientific">Bradyrhizobium lablabi</name>
    <dbReference type="NCBI Taxonomy" id="722472"/>
    <lineage>
        <taxon>Bacteria</taxon>
        <taxon>Pseudomonadati</taxon>
        <taxon>Pseudomonadota</taxon>
        <taxon>Alphaproteobacteria</taxon>
        <taxon>Hyphomicrobiales</taxon>
        <taxon>Nitrobacteraceae</taxon>
        <taxon>Bradyrhizobium</taxon>
    </lineage>
</organism>
<dbReference type="Proteomes" id="UP000183208">
    <property type="component" value="Unassembled WGS sequence"/>
</dbReference>
<protein>
    <submittedName>
        <fullName evidence="2">Uncharacterized protein</fullName>
    </submittedName>
</protein>
<keyword evidence="1" id="KW-1133">Transmembrane helix</keyword>
<proteinExistence type="predicted"/>
<dbReference type="OrthoDB" id="8255864at2"/>
<dbReference type="EMBL" id="FNTI01000001">
    <property type="protein sequence ID" value="SEE47845.1"/>
    <property type="molecule type" value="Genomic_DNA"/>
</dbReference>
<sequence length="66" mass="6833">MKLVLTALGIVLLIVAAVYFVMPADQLPGFFPGHEAGVARIHAKHGIVAGVAGLVLLAAGAWMGRR</sequence>
<evidence type="ECO:0000313" key="2">
    <source>
        <dbReference type="EMBL" id="SEE47845.1"/>
    </source>
</evidence>
<gene>
    <name evidence="2" type="ORF">SAMN05444171_7658</name>
</gene>
<reference evidence="2 3" key="1">
    <citation type="submission" date="2016-10" db="EMBL/GenBank/DDBJ databases">
        <authorList>
            <person name="de Groot N.N."/>
        </authorList>
    </citation>
    <scope>NUCLEOTIDE SEQUENCE [LARGE SCALE GENOMIC DNA]</scope>
    <source>
        <strain evidence="2 3">GAS522</strain>
    </source>
</reference>
<dbReference type="AlphaFoldDB" id="A0A1M7J5D9"/>
<feature type="transmembrane region" description="Helical" evidence="1">
    <location>
        <begin position="47"/>
        <end position="64"/>
    </location>
</feature>
<evidence type="ECO:0000256" key="1">
    <source>
        <dbReference type="SAM" id="Phobius"/>
    </source>
</evidence>
<keyword evidence="1" id="KW-0472">Membrane</keyword>
<evidence type="ECO:0000313" key="3">
    <source>
        <dbReference type="Proteomes" id="UP000183208"/>
    </source>
</evidence>
<accession>A0A1M7J5D9</accession>
<dbReference type="RefSeq" id="WP_074830156.1">
    <property type="nucleotide sequence ID" value="NZ_FNTI01000001.1"/>
</dbReference>
<name>A0A1M7J5D9_9BRAD</name>